<dbReference type="AlphaFoldDB" id="A0A1I1T3P6"/>
<protein>
    <submittedName>
        <fullName evidence="2">Uncharacterized protein</fullName>
    </submittedName>
</protein>
<name>A0A1I1T3P6_9RHOB</name>
<feature type="compositionally biased region" description="Basic and acidic residues" evidence="1">
    <location>
        <begin position="320"/>
        <end position="329"/>
    </location>
</feature>
<proteinExistence type="predicted"/>
<reference evidence="2 3" key="1">
    <citation type="submission" date="2016-10" db="EMBL/GenBank/DDBJ databases">
        <authorList>
            <person name="Varghese N."/>
            <person name="Submissions S."/>
        </authorList>
    </citation>
    <scope>NUCLEOTIDE SEQUENCE [LARGE SCALE GENOMIC DNA]</scope>
    <source>
        <strain evidence="3">YIM D21,KCTC 23444,ACCC 10710</strain>
    </source>
</reference>
<evidence type="ECO:0000313" key="3">
    <source>
        <dbReference type="Proteomes" id="UP000325289"/>
    </source>
</evidence>
<feature type="compositionally biased region" description="Basic and acidic residues" evidence="1">
    <location>
        <begin position="263"/>
        <end position="272"/>
    </location>
</feature>
<dbReference type="Proteomes" id="UP000325289">
    <property type="component" value="Unassembled WGS sequence"/>
</dbReference>
<organism evidence="2 3">
    <name type="scientific">Roseivivax sediminis</name>
    <dbReference type="NCBI Taxonomy" id="936889"/>
    <lineage>
        <taxon>Bacteria</taxon>
        <taxon>Pseudomonadati</taxon>
        <taxon>Pseudomonadota</taxon>
        <taxon>Alphaproteobacteria</taxon>
        <taxon>Rhodobacterales</taxon>
        <taxon>Roseobacteraceae</taxon>
        <taxon>Roseivivax</taxon>
    </lineage>
</organism>
<keyword evidence="3" id="KW-1185">Reference proteome</keyword>
<feature type="region of interest" description="Disordered" evidence="1">
    <location>
        <begin position="237"/>
        <end position="289"/>
    </location>
</feature>
<sequence>MHDLLLDQERPLVYNAMLAAPGSKGIIGMTGCIVPQFSGMSFVKFHYPPGEFSGMSFGCWLIGIVRTPHLVKHSEFQEKCTRGRTVTAGELLIVEPGAEYSSTISMRAQIDFLVLTKDRLHSAMDAQHANRPVKNTSPESYFASHLIAPLVDAVLSSAERPDVFEACHSDNFINAIVSGLSQPEPDMSAGRDRFHNGLSPRDLRVIDEFIDNAAGHDASFDRRDRLQLRVSLAEPHDRRVPLPRRRHARGRSESRSGRMTQRYRAECQDSRGRTGPTPGVTPVEQLGCRDLTTPGTKSGIFHPARGAEQQVFQRQRMRRHDLSHDRDLQETAAAW</sequence>
<gene>
    <name evidence="2" type="ORF">SAMN04515678_101405</name>
</gene>
<evidence type="ECO:0000313" key="2">
    <source>
        <dbReference type="EMBL" id="SFD51718.1"/>
    </source>
</evidence>
<evidence type="ECO:0000256" key="1">
    <source>
        <dbReference type="SAM" id="MobiDB-lite"/>
    </source>
</evidence>
<accession>A0A1I1T3P6</accession>
<dbReference type="EMBL" id="FOMS01000001">
    <property type="protein sequence ID" value="SFD51718.1"/>
    <property type="molecule type" value="Genomic_DNA"/>
</dbReference>
<feature type="region of interest" description="Disordered" evidence="1">
    <location>
        <begin position="315"/>
        <end position="335"/>
    </location>
</feature>